<protein>
    <submittedName>
        <fullName evidence="1">Uncharacterized protein</fullName>
    </submittedName>
</protein>
<gene>
    <name evidence="1" type="ORF">S06H3_67001</name>
</gene>
<proteinExistence type="predicted"/>
<comment type="caution">
    <text evidence="1">The sequence shown here is derived from an EMBL/GenBank/DDBJ whole genome shotgun (WGS) entry which is preliminary data.</text>
</comment>
<dbReference type="AlphaFoldDB" id="X1R6L1"/>
<reference evidence="1" key="1">
    <citation type="journal article" date="2014" name="Front. Microbiol.">
        <title>High frequency of phylogenetically diverse reductive dehalogenase-homologous genes in deep subseafloor sedimentary metagenomes.</title>
        <authorList>
            <person name="Kawai M."/>
            <person name="Futagami T."/>
            <person name="Toyoda A."/>
            <person name="Takaki Y."/>
            <person name="Nishi S."/>
            <person name="Hori S."/>
            <person name="Arai W."/>
            <person name="Tsubouchi T."/>
            <person name="Morono Y."/>
            <person name="Uchiyama I."/>
            <person name="Ito T."/>
            <person name="Fujiyama A."/>
            <person name="Inagaki F."/>
            <person name="Takami H."/>
        </authorList>
    </citation>
    <scope>NUCLEOTIDE SEQUENCE</scope>
    <source>
        <strain evidence="1">Expedition CK06-06</strain>
    </source>
</reference>
<dbReference type="EMBL" id="BARV01046052">
    <property type="protein sequence ID" value="GAI62656.1"/>
    <property type="molecule type" value="Genomic_DNA"/>
</dbReference>
<accession>X1R6L1</accession>
<feature type="non-terminal residue" evidence="1">
    <location>
        <position position="1"/>
    </location>
</feature>
<sequence length="35" mass="4203">EEKVHVGEFQEMLLREDEEYHGAMEKGRQEVEKLV</sequence>
<organism evidence="1">
    <name type="scientific">marine sediment metagenome</name>
    <dbReference type="NCBI Taxonomy" id="412755"/>
    <lineage>
        <taxon>unclassified sequences</taxon>
        <taxon>metagenomes</taxon>
        <taxon>ecological metagenomes</taxon>
    </lineage>
</organism>
<evidence type="ECO:0000313" key="1">
    <source>
        <dbReference type="EMBL" id="GAI62656.1"/>
    </source>
</evidence>
<name>X1R6L1_9ZZZZ</name>